<organism evidence="1 2">
    <name type="scientific">Pleurodeles waltl</name>
    <name type="common">Iberian ribbed newt</name>
    <dbReference type="NCBI Taxonomy" id="8319"/>
    <lineage>
        <taxon>Eukaryota</taxon>
        <taxon>Metazoa</taxon>
        <taxon>Chordata</taxon>
        <taxon>Craniata</taxon>
        <taxon>Vertebrata</taxon>
        <taxon>Euteleostomi</taxon>
        <taxon>Amphibia</taxon>
        <taxon>Batrachia</taxon>
        <taxon>Caudata</taxon>
        <taxon>Salamandroidea</taxon>
        <taxon>Salamandridae</taxon>
        <taxon>Pleurodelinae</taxon>
        <taxon>Pleurodeles</taxon>
    </lineage>
</organism>
<accession>A0AAV7NUA1</accession>
<sequence length="98" mass="10770">MCCAKGLLPMLTDWHMDMAYCNTLSDAYHDLMLVRYHPKDIWGPYPFYLARMGNVETDSIGEGDAAIGGVGSKPVAWAPELLVGCTDLWCSLVQGTDV</sequence>
<dbReference type="EMBL" id="JANPWB010000012">
    <property type="protein sequence ID" value="KAJ1119678.1"/>
    <property type="molecule type" value="Genomic_DNA"/>
</dbReference>
<evidence type="ECO:0000313" key="2">
    <source>
        <dbReference type="Proteomes" id="UP001066276"/>
    </source>
</evidence>
<dbReference type="Proteomes" id="UP001066276">
    <property type="component" value="Chromosome 8"/>
</dbReference>
<protein>
    <submittedName>
        <fullName evidence="1">Uncharacterized protein</fullName>
    </submittedName>
</protein>
<dbReference type="AlphaFoldDB" id="A0AAV7NUA1"/>
<keyword evidence="2" id="KW-1185">Reference proteome</keyword>
<reference evidence="1" key="1">
    <citation type="journal article" date="2022" name="bioRxiv">
        <title>Sequencing and chromosome-scale assembly of the giantPleurodeles waltlgenome.</title>
        <authorList>
            <person name="Brown T."/>
            <person name="Elewa A."/>
            <person name="Iarovenko S."/>
            <person name="Subramanian E."/>
            <person name="Araus A.J."/>
            <person name="Petzold A."/>
            <person name="Susuki M."/>
            <person name="Suzuki K.-i.T."/>
            <person name="Hayashi T."/>
            <person name="Toyoda A."/>
            <person name="Oliveira C."/>
            <person name="Osipova E."/>
            <person name="Leigh N.D."/>
            <person name="Simon A."/>
            <person name="Yun M.H."/>
        </authorList>
    </citation>
    <scope>NUCLEOTIDE SEQUENCE</scope>
    <source>
        <strain evidence="1">20211129_DDA</strain>
        <tissue evidence="1">Liver</tissue>
    </source>
</reference>
<evidence type="ECO:0000313" key="1">
    <source>
        <dbReference type="EMBL" id="KAJ1119678.1"/>
    </source>
</evidence>
<proteinExistence type="predicted"/>
<comment type="caution">
    <text evidence="1">The sequence shown here is derived from an EMBL/GenBank/DDBJ whole genome shotgun (WGS) entry which is preliminary data.</text>
</comment>
<name>A0AAV7NUA1_PLEWA</name>
<gene>
    <name evidence="1" type="ORF">NDU88_007863</name>
</gene>